<feature type="compositionally biased region" description="Basic residues" evidence="1">
    <location>
        <begin position="24"/>
        <end position="33"/>
    </location>
</feature>
<dbReference type="OrthoDB" id="2439422at2759"/>
<gene>
    <name evidence="2" type="ORF">RFULGI_LOCUS18046</name>
</gene>
<feature type="region of interest" description="Disordered" evidence="1">
    <location>
        <begin position="1"/>
        <end position="37"/>
    </location>
</feature>
<evidence type="ECO:0000313" key="2">
    <source>
        <dbReference type="EMBL" id="CAG8804126.1"/>
    </source>
</evidence>
<organism evidence="2 3">
    <name type="scientific">Racocetra fulgida</name>
    <dbReference type="NCBI Taxonomy" id="60492"/>
    <lineage>
        <taxon>Eukaryota</taxon>
        <taxon>Fungi</taxon>
        <taxon>Fungi incertae sedis</taxon>
        <taxon>Mucoromycota</taxon>
        <taxon>Glomeromycotina</taxon>
        <taxon>Glomeromycetes</taxon>
        <taxon>Diversisporales</taxon>
        <taxon>Gigasporaceae</taxon>
        <taxon>Racocetra</taxon>
    </lineage>
</organism>
<accession>A0A9N9JZT9</accession>
<sequence length="90" mass="10438">MEDLESSTVNSPLEIEEPDNTVHTNKKNKRGRPKNPLWDNNFTEIHHNESGYRGWKCNYCTEENLRATDLNMNTHLALTCPSVPLNIRQD</sequence>
<name>A0A9N9JZT9_9GLOM</name>
<feature type="compositionally biased region" description="Polar residues" evidence="1">
    <location>
        <begin position="1"/>
        <end position="11"/>
    </location>
</feature>
<proteinExistence type="predicted"/>
<evidence type="ECO:0000256" key="1">
    <source>
        <dbReference type="SAM" id="MobiDB-lite"/>
    </source>
</evidence>
<dbReference type="AlphaFoldDB" id="A0A9N9JZT9"/>
<evidence type="ECO:0000313" key="3">
    <source>
        <dbReference type="Proteomes" id="UP000789396"/>
    </source>
</evidence>
<reference evidence="2" key="1">
    <citation type="submission" date="2021-06" db="EMBL/GenBank/DDBJ databases">
        <authorList>
            <person name="Kallberg Y."/>
            <person name="Tangrot J."/>
            <person name="Rosling A."/>
        </authorList>
    </citation>
    <scope>NUCLEOTIDE SEQUENCE</scope>
    <source>
        <strain evidence="2">IN212</strain>
    </source>
</reference>
<dbReference type="Proteomes" id="UP000789396">
    <property type="component" value="Unassembled WGS sequence"/>
</dbReference>
<protein>
    <submittedName>
        <fullName evidence="2">3361_t:CDS:1</fullName>
    </submittedName>
</protein>
<keyword evidence="3" id="KW-1185">Reference proteome</keyword>
<feature type="non-terminal residue" evidence="2">
    <location>
        <position position="90"/>
    </location>
</feature>
<comment type="caution">
    <text evidence="2">The sequence shown here is derived from an EMBL/GenBank/DDBJ whole genome shotgun (WGS) entry which is preliminary data.</text>
</comment>
<dbReference type="EMBL" id="CAJVPZ010075763">
    <property type="protein sequence ID" value="CAG8804126.1"/>
    <property type="molecule type" value="Genomic_DNA"/>
</dbReference>